<protein>
    <submittedName>
        <fullName evidence="1">Uncharacterized protein</fullName>
    </submittedName>
</protein>
<evidence type="ECO:0000313" key="1">
    <source>
        <dbReference type="EMBL" id="NIX75675.1"/>
    </source>
</evidence>
<accession>A0ABX0VAF8</accession>
<organism evidence="1 2">
    <name type="scientific">Microvirga terricola</name>
    <dbReference type="NCBI Taxonomy" id="2719797"/>
    <lineage>
        <taxon>Bacteria</taxon>
        <taxon>Pseudomonadati</taxon>
        <taxon>Pseudomonadota</taxon>
        <taxon>Alphaproteobacteria</taxon>
        <taxon>Hyphomicrobiales</taxon>
        <taxon>Methylobacteriaceae</taxon>
        <taxon>Microvirga</taxon>
    </lineage>
</organism>
<comment type="caution">
    <text evidence="1">The sequence shown here is derived from an EMBL/GenBank/DDBJ whole genome shotgun (WGS) entry which is preliminary data.</text>
</comment>
<dbReference type="Proteomes" id="UP000707352">
    <property type="component" value="Unassembled WGS sequence"/>
</dbReference>
<gene>
    <name evidence="1" type="ORF">HB375_03485</name>
</gene>
<dbReference type="EMBL" id="JAATJS010000001">
    <property type="protein sequence ID" value="NIX75675.1"/>
    <property type="molecule type" value="Genomic_DNA"/>
</dbReference>
<reference evidence="1 2" key="1">
    <citation type="submission" date="2020-03" db="EMBL/GenBank/DDBJ databases">
        <title>The genome sequence of Microvirga sp. c23x22.</title>
        <authorList>
            <person name="Zhang X."/>
        </authorList>
    </citation>
    <scope>NUCLEOTIDE SEQUENCE [LARGE SCALE GENOMIC DNA]</scope>
    <source>
        <strain evidence="2">c23x22</strain>
    </source>
</reference>
<sequence>MTFGYSRAQALNLKVNVLKYHDGEKLAEKGMLFAKRQSRYRLKIFLTLGSDDPHRAAVVAG</sequence>
<dbReference type="RefSeq" id="WP_205800019.1">
    <property type="nucleotide sequence ID" value="NZ_JAATJS010000001.1"/>
</dbReference>
<name>A0ABX0VAF8_9HYPH</name>
<keyword evidence="2" id="KW-1185">Reference proteome</keyword>
<proteinExistence type="predicted"/>
<evidence type="ECO:0000313" key="2">
    <source>
        <dbReference type="Proteomes" id="UP000707352"/>
    </source>
</evidence>